<gene>
    <name evidence="2" type="ORF">Syun_031124</name>
</gene>
<dbReference type="AlphaFoldDB" id="A0AAP0HFU9"/>
<evidence type="ECO:0000313" key="3">
    <source>
        <dbReference type="Proteomes" id="UP001420932"/>
    </source>
</evidence>
<feature type="signal peptide" evidence="1">
    <location>
        <begin position="1"/>
        <end position="19"/>
    </location>
</feature>
<accession>A0AAP0HFU9</accession>
<feature type="chain" id="PRO_5042821708" evidence="1">
    <location>
        <begin position="20"/>
        <end position="59"/>
    </location>
</feature>
<evidence type="ECO:0000256" key="1">
    <source>
        <dbReference type="SAM" id="SignalP"/>
    </source>
</evidence>
<sequence>MICCSNYCFSLFFVFCTLSFSFEDDFPLFRIGSTGASLFTAGSKWMDMKNIVMVSDFMG</sequence>
<keyword evidence="3" id="KW-1185">Reference proteome</keyword>
<evidence type="ECO:0000313" key="2">
    <source>
        <dbReference type="EMBL" id="KAK9081345.1"/>
    </source>
</evidence>
<dbReference type="EMBL" id="JBBNAF010000055">
    <property type="protein sequence ID" value="KAK9081345.1"/>
    <property type="molecule type" value="Genomic_DNA"/>
</dbReference>
<keyword evidence="1" id="KW-0732">Signal</keyword>
<name>A0AAP0HFU9_9MAGN</name>
<dbReference type="Proteomes" id="UP001420932">
    <property type="component" value="Unassembled WGS sequence"/>
</dbReference>
<reference evidence="2 3" key="1">
    <citation type="submission" date="2024-01" db="EMBL/GenBank/DDBJ databases">
        <title>Genome assemblies of Stephania.</title>
        <authorList>
            <person name="Yang L."/>
        </authorList>
    </citation>
    <scope>NUCLEOTIDE SEQUENCE [LARGE SCALE GENOMIC DNA]</scope>
    <source>
        <strain evidence="2">YNDBR</strain>
        <tissue evidence="2">Leaf</tissue>
    </source>
</reference>
<protein>
    <submittedName>
        <fullName evidence="2">Uncharacterized protein</fullName>
    </submittedName>
</protein>
<proteinExistence type="predicted"/>
<comment type="caution">
    <text evidence="2">The sequence shown here is derived from an EMBL/GenBank/DDBJ whole genome shotgun (WGS) entry which is preliminary data.</text>
</comment>
<organism evidence="2 3">
    <name type="scientific">Stephania yunnanensis</name>
    <dbReference type="NCBI Taxonomy" id="152371"/>
    <lineage>
        <taxon>Eukaryota</taxon>
        <taxon>Viridiplantae</taxon>
        <taxon>Streptophyta</taxon>
        <taxon>Embryophyta</taxon>
        <taxon>Tracheophyta</taxon>
        <taxon>Spermatophyta</taxon>
        <taxon>Magnoliopsida</taxon>
        <taxon>Ranunculales</taxon>
        <taxon>Menispermaceae</taxon>
        <taxon>Menispermoideae</taxon>
        <taxon>Cissampelideae</taxon>
        <taxon>Stephania</taxon>
    </lineage>
</organism>